<organism evidence="1 2">
    <name type="scientific">Pseudorhizobium pelagicum</name>
    <dbReference type="NCBI Taxonomy" id="1509405"/>
    <lineage>
        <taxon>Bacteria</taxon>
        <taxon>Pseudomonadati</taxon>
        <taxon>Pseudomonadota</taxon>
        <taxon>Alphaproteobacteria</taxon>
        <taxon>Hyphomicrobiales</taxon>
        <taxon>Rhizobiaceae</taxon>
        <taxon>Rhizobium/Agrobacterium group</taxon>
        <taxon>Pseudorhizobium</taxon>
    </lineage>
</organism>
<gene>
    <name evidence="1" type="ORF">GV68_14315</name>
</gene>
<proteinExistence type="predicted"/>
<name>A0A922T562_9HYPH</name>
<reference evidence="1 2" key="1">
    <citation type="submission" date="2014-06" db="EMBL/GenBank/DDBJ databases">
        <title>Rhizobium pelagicum/R2-400B4.</title>
        <authorList>
            <person name="Kimes N.E."/>
            <person name="Lopez-Perez M."/>
        </authorList>
    </citation>
    <scope>NUCLEOTIDE SEQUENCE [LARGE SCALE GENOMIC DNA]</scope>
    <source>
        <strain evidence="1 2">R2-400B4</strain>
    </source>
</reference>
<keyword evidence="2" id="KW-1185">Reference proteome</keyword>
<evidence type="ECO:0000313" key="2">
    <source>
        <dbReference type="Proteomes" id="UP000052167"/>
    </source>
</evidence>
<evidence type="ECO:0000313" key="1">
    <source>
        <dbReference type="EMBL" id="KEQ04028.1"/>
    </source>
</evidence>
<dbReference type="Proteomes" id="UP000052167">
    <property type="component" value="Unassembled WGS sequence"/>
</dbReference>
<comment type="caution">
    <text evidence="1">The sequence shown here is derived from an EMBL/GenBank/DDBJ whole genome shotgun (WGS) entry which is preliminary data.</text>
</comment>
<dbReference type="EMBL" id="JOKJ01000028">
    <property type="protein sequence ID" value="KEQ04028.1"/>
    <property type="molecule type" value="Genomic_DNA"/>
</dbReference>
<accession>A0A922T562</accession>
<dbReference type="AlphaFoldDB" id="A0A922T562"/>
<protein>
    <submittedName>
        <fullName evidence="1">Uncharacterized protein</fullName>
    </submittedName>
</protein>
<sequence>MPLMLMAFEQIIDRAARHTLDMGFLDHRRQSLLSRATRFEKSCKIATGAKLRYTKLDSASSVRSFACRCAGAA</sequence>